<gene>
    <name evidence="7" type="ORF">Aiant_72560</name>
</gene>
<name>A0ABM7M4R1_9ACTN</name>
<dbReference type="PANTHER" id="PTHR47359:SF3">
    <property type="entry name" value="NLP_P60 DOMAIN-CONTAINING PROTEIN-RELATED"/>
    <property type="match status" value="1"/>
</dbReference>
<evidence type="ECO:0000313" key="8">
    <source>
        <dbReference type="Proteomes" id="UP000676967"/>
    </source>
</evidence>
<dbReference type="EMBL" id="AP023356">
    <property type="protein sequence ID" value="BCJ46599.1"/>
    <property type="molecule type" value="Genomic_DNA"/>
</dbReference>
<comment type="similarity">
    <text evidence="1">Belongs to the peptidase C40 family.</text>
</comment>
<evidence type="ECO:0000256" key="2">
    <source>
        <dbReference type="ARBA" id="ARBA00022670"/>
    </source>
</evidence>
<sequence>MKRVLGGLLAAVAAAGLVLTGPVVAHATPSPSSVEDQIDKQWNELEPVIEDYNDTHGKLLKLQKQQKQLNKTLAPLQKQVDVALAEVRGLASDAYMQGPPSAMGAILGGSPNDLTEKLSLLEQLAANRRESISSVVTLRDKYAADKEKLDALATEIATRDTDLKTKKSAIEKEITSLQKLRLKAYGDTDDGPYKTGPCPVDYTNDMGGRAAQRACDLIGKPYVFGSEGPNSYDCSGLTKAAWAAVGVHLEHYTKDQWGSGKSVSRSELKPGDLVFYYSDVHHVAIYIGGGMVVHAPHTGDHVRMATIDRGPIAGYRRPAG</sequence>
<evidence type="ECO:0000256" key="3">
    <source>
        <dbReference type="ARBA" id="ARBA00022801"/>
    </source>
</evidence>
<evidence type="ECO:0000259" key="6">
    <source>
        <dbReference type="PROSITE" id="PS51935"/>
    </source>
</evidence>
<evidence type="ECO:0000256" key="5">
    <source>
        <dbReference type="SAM" id="SignalP"/>
    </source>
</evidence>
<organism evidence="7 8">
    <name type="scientific">Actinoplanes ianthinogenes</name>
    <dbReference type="NCBI Taxonomy" id="122358"/>
    <lineage>
        <taxon>Bacteria</taxon>
        <taxon>Bacillati</taxon>
        <taxon>Actinomycetota</taxon>
        <taxon>Actinomycetes</taxon>
        <taxon>Micromonosporales</taxon>
        <taxon>Micromonosporaceae</taxon>
        <taxon>Actinoplanes</taxon>
    </lineage>
</organism>
<feature type="domain" description="NlpC/P60" evidence="6">
    <location>
        <begin position="204"/>
        <end position="320"/>
    </location>
</feature>
<feature type="chain" id="PRO_5045082433" description="NlpC/P60 domain-containing protein" evidence="5">
    <location>
        <begin position="28"/>
        <end position="320"/>
    </location>
</feature>
<keyword evidence="2" id="KW-0645">Protease</keyword>
<dbReference type="Gene3D" id="6.10.250.3150">
    <property type="match status" value="1"/>
</dbReference>
<dbReference type="Proteomes" id="UP000676967">
    <property type="component" value="Chromosome"/>
</dbReference>
<keyword evidence="5" id="KW-0732">Signal</keyword>
<keyword evidence="4" id="KW-0788">Thiol protease</keyword>
<dbReference type="PANTHER" id="PTHR47359">
    <property type="entry name" value="PEPTIDOGLYCAN DL-ENDOPEPTIDASE CWLO"/>
    <property type="match status" value="1"/>
</dbReference>
<protein>
    <recommendedName>
        <fullName evidence="6">NlpC/P60 domain-containing protein</fullName>
    </recommendedName>
</protein>
<dbReference type="Pfam" id="PF00877">
    <property type="entry name" value="NLPC_P60"/>
    <property type="match status" value="1"/>
</dbReference>
<proteinExistence type="inferred from homology"/>
<dbReference type="InterPro" id="IPR038765">
    <property type="entry name" value="Papain-like_cys_pep_sf"/>
</dbReference>
<evidence type="ECO:0000313" key="7">
    <source>
        <dbReference type="EMBL" id="BCJ46599.1"/>
    </source>
</evidence>
<dbReference type="PROSITE" id="PS51935">
    <property type="entry name" value="NLPC_P60"/>
    <property type="match status" value="1"/>
</dbReference>
<dbReference type="InterPro" id="IPR000064">
    <property type="entry name" value="NLP_P60_dom"/>
</dbReference>
<evidence type="ECO:0000256" key="1">
    <source>
        <dbReference type="ARBA" id="ARBA00007074"/>
    </source>
</evidence>
<feature type="signal peptide" evidence="5">
    <location>
        <begin position="1"/>
        <end position="27"/>
    </location>
</feature>
<accession>A0ABM7M4R1</accession>
<dbReference type="InterPro" id="IPR051794">
    <property type="entry name" value="PG_Endopeptidase_C40"/>
</dbReference>
<keyword evidence="3" id="KW-0378">Hydrolase</keyword>
<keyword evidence="8" id="KW-1185">Reference proteome</keyword>
<evidence type="ECO:0000256" key="4">
    <source>
        <dbReference type="ARBA" id="ARBA00022807"/>
    </source>
</evidence>
<dbReference type="Gene3D" id="3.90.1720.10">
    <property type="entry name" value="endopeptidase domain like (from Nostoc punctiforme)"/>
    <property type="match status" value="1"/>
</dbReference>
<dbReference type="RefSeq" id="WP_189331801.1">
    <property type="nucleotide sequence ID" value="NZ_AP023356.1"/>
</dbReference>
<reference evidence="7 8" key="1">
    <citation type="submission" date="2020-08" db="EMBL/GenBank/DDBJ databases">
        <title>Whole genome shotgun sequence of Actinoplanes ianthinogenes NBRC 13996.</title>
        <authorList>
            <person name="Komaki H."/>
            <person name="Tamura T."/>
        </authorList>
    </citation>
    <scope>NUCLEOTIDE SEQUENCE [LARGE SCALE GENOMIC DNA]</scope>
    <source>
        <strain evidence="7 8">NBRC 13996</strain>
    </source>
</reference>
<dbReference type="SUPFAM" id="SSF54001">
    <property type="entry name" value="Cysteine proteinases"/>
    <property type="match status" value="1"/>
</dbReference>